<evidence type="ECO:0000313" key="2">
    <source>
        <dbReference type="Proteomes" id="UP001165395"/>
    </source>
</evidence>
<proteinExistence type="predicted"/>
<accession>A0ABS8D3N3</accession>
<dbReference type="EMBL" id="JAJBZT010000002">
    <property type="protein sequence ID" value="MCB6182780.1"/>
    <property type="molecule type" value="Genomic_DNA"/>
</dbReference>
<name>A0ABS8D3N3_9NEIS</name>
<dbReference type="Proteomes" id="UP001165395">
    <property type="component" value="Unassembled WGS sequence"/>
</dbReference>
<dbReference type="SUPFAM" id="SSF53850">
    <property type="entry name" value="Periplasmic binding protein-like II"/>
    <property type="match status" value="1"/>
</dbReference>
<reference evidence="1" key="1">
    <citation type="submission" date="2021-10" db="EMBL/GenBank/DDBJ databases">
        <title>The complete genome sequence of Leeia sp. TBRC 13508.</title>
        <authorList>
            <person name="Charoenyingcharoen P."/>
            <person name="Yukphan P."/>
        </authorList>
    </citation>
    <scope>NUCLEOTIDE SEQUENCE</scope>
    <source>
        <strain evidence="1">TBRC 13508</strain>
    </source>
</reference>
<keyword evidence="2" id="KW-1185">Reference proteome</keyword>
<dbReference type="Gene3D" id="3.40.190.10">
    <property type="entry name" value="Periplasmic binding protein-like II"/>
    <property type="match status" value="2"/>
</dbReference>
<evidence type="ECO:0000313" key="1">
    <source>
        <dbReference type="EMBL" id="MCB6182780.1"/>
    </source>
</evidence>
<gene>
    <name evidence="1" type="ORF">LIN78_04350</name>
</gene>
<comment type="caution">
    <text evidence="1">The sequence shown here is derived from an EMBL/GenBank/DDBJ whole genome shotgun (WGS) entry which is preliminary data.</text>
</comment>
<sequence length="239" mass="26546">MRLRWIYGILYWCCALAWAAEPFSVAVIDVKPWAMESKPGVYGGIYVDAARVIAQEAGYPLRFKLLPYLRVPLEVASGGSAFTIVSDNDDLNASSIKVGLVQQLPLVAIPRSNAGVTQLSDLQHKRIAVLRGTTYHTQLAGILSADFTPVEHYEQAFQMLLMNRVDAVLGVDQGLKYMVQSSPSLKSQQRKFGAPIGLTLLDAYLYVSPRLPLHQLLEIKRAYQAAKSKHLFDSVFNSY</sequence>
<organism evidence="1 2">
    <name type="scientific">Leeia speluncae</name>
    <dbReference type="NCBI Taxonomy" id="2884804"/>
    <lineage>
        <taxon>Bacteria</taxon>
        <taxon>Pseudomonadati</taxon>
        <taxon>Pseudomonadota</taxon>
        <taxon>Betaproteobacteria</taxon>
        <taxon>Neisseriales</taxon>
        <taxon>Leeiaceae</taxon>
        <taxon>Leeia</taxon>
    </lineage>
</organism>
<dbReference type="RefSeq" id="WP_227178855.1">
    <property type="nucleotide sequence ID" value="NZ_JAJBZT010000002.1"/>
</dbReference>
<protein>
    <submittedName>
        <fullName evidence="1">Transporter substrate-binding domain-containing protein</fullName>
    </submittedName>
</protein>